<evidence type="ECO:0000256" key="2">
    <source>
        <dbReference type="ARBA" id="ARBA00022729"/>
    </source>
</evidence>
<dbReference type="Gene3D" id="3.50.50.60">
    <property type="entry name" value="FAD/NAD(P)-binding domain"/>
    <property type="match status" value="1"/>
</dbReference>
<proteinExistence type="predicted"/>
<keyword evidence="3" id="KW-0274">FAD</keyword>
<dbReference type="InterPro" id="IPR052206">
    <property type="entry name" value="Retinol_saturase"/>
</dbReference>
<dbReference type="SUPFAM" id="SSF51905">
    <property type="entry name" value="FAD/NAD(P)-binding domain"/>
    <property type="match status" value="1"/>
</dbReference>
<organism evidence="7">
    <name type="scientific">marine sediment metagenome</name>
    <dbReference type="NCBI Taxonomy" id="412755"/>
    <lineage>
        <taxon>unclassified sequences</taxon>
        <taxon>metagenomes</taxon>
        <taxon>ecological metagenomes</taxon>
    </lineage>
</organism>
<keyword evidence="5" id="KW-0520">NAD</keyword>
<feature type="non-terminal residue" evidence="7">
    <location>
        <position position="412"/>
    </location>
</feature>
<dbReference type="Pfam" id="PF01593">
    <property type="entry name" value="Amino_oxidase"/>
    <property type="match status" value="1"/>
</dbReference>
<dbReference type="InterPro" id="IPR002937">
    <property type="entry name" value="Amino_oxidase"/>
</dbReference>
<keyword evidence="1" id="KW-0285">Flavoprotein</keyword>
<gene>
    <name evidence="7" type="ORF">LCGC14_2617490</name>
</gene>
<accession>A0A0F9CF57</accession>
<dbReference type="GO" id="GO:0016491">
    <property type="term" value="F:oxidoreductase activity"/>
    <property type="evidence" value="ECO:0007669"/>
    <property type="project" value="InterPro"/>
</dbReference>
<dbReference type="AlphaFoldDB" id="A0A0F9CF57"/>
<feature type="domain" description="Amine oxidase" evidence="6">
    <location>
        <begin position="86"/>
        <end position="384"/>
    </location>
</feature>
<evidence type="ECO:0000259" key="6">
    <source>
        <dbReference type="Pfam" id="PF01593"/>
    </source>
</evidence>
<evidence type="ECO:0000313" key="7">
    <source>
        <dbReference type="EMBL" id="KKL04296.1"/>
    </source>
</evidence>
<keyword evidence="2" id="KW-0732">Signal</keyword>
<dbReference type="PANTHER" id="PTHR46091:SF3">
    <property type="entry name" value="AMINE OXIDASE DOMAIN-CONTAINING PROTEIN"/>
    <property type="match status" value="1"/>
</dbReference>
<evidence type="ECO:0000256" key="3">
    <source>
        <dbReference type="ARBA" id="ARBA00022827"/>
    </source>
</evidence>
<name>A0A0F9CF57_9ZZZZ</name>
<keyword evidence="4" id="KW-0521">NADP</keyword>
<sequence length="412" mass="44911">MTSEATAVVSQREAVAELAAYFEAHEQEKLAKQAKAMLGQVVVDPKNPRWLFRRGPGGRLKGLFICGPGDPEDFLYRGTRRPDGTRDGDQMKLIAKLKPTGANCIYIQAVRSHGGDVRTRARVERIEVEDGKVAGVELRGGEKLSAPIVVSNADIKKTFLDLVGEEQLSPKTVKIMRRSRMALPLFCVYLGLDVDLRERMPNTNFFVNPDYDIEGAYAECYAGRVPENLPLYVTSASVKDPRGASAPEGCSSIEMVAVAPADYSFWHVNEGPAAGEGYSRNPDYLAVKEWFTEKLIDGAAQVIPDIRDHILWKEASTPITHERYTLASGGTSYGMEHSPDQSGMRRPRAKTEIEGLYLAGASTVYAHGIAGVMFGGLACAGAVLRRDLQAQVFGGRVFGDPDKLTSGGPGWD</sequence>
<dbReference type="InterPro" id="IPR036188">
    <property type="entry name" value="FAD/NAD-bd_sf"/>
</dbReference>
<evidence type="ECO:0000256" key="4">
    <source>
        <dbReference type="ARBA" id="ARBA00022857"/>
    </source>
</evidence>
<reference evidence="7" key="1">
    <citation type="journal article" date="2015" name="Nature">
        <title>Complex archaea that bridge the gap between prokaryotes and eukaryotes.</title>
        <authorList>
            <person name="Spang A."/>
            <person name="Saw J.H."/>
            <person name="Jorgensen S.L."/>
            <person name="Zaremba-Niedzwiedzka K."/>
            <person name="Martijn J."/>
            <person name="Lind A.E."/>
            <person name="van Eijk R."/>
            <person name="Schleper C."/>
            <person name="Guy L."/>
            <person name="Ettema T.J."/>
        </authorList>
    </citation>
    <scope>NUCLEOTIDE SEQUENCE</scope>
</reference>
<evidence type="ECO:0000256" key="1">
    <source>
        <dbReference type="ARBA" id="ARBA00022630"/>
    </source>
</evidence>
<dbReference type="PANTHER" id="PTHR46091">
    <property type="entry name" value="BLR7054 PROTEIN"/>
    <property type="match status" value="1"/>
</dbReference>
<protein>
    <recommendedName>
        <fullName evidence="6">Amine oxidase domain-containing protein</fullName>
    </recommendedName>
</protein>
<dbReference type="EMBL" id="LAZR01044583">
    <property type="protein sequence ID" value="KKL04296.1"/>
    <property type="molecule type" value="Genomic_DNA"/>
</dbReference>
<evidence type="ECO:0000256" key="5">
    <source>
        <dbReference type="ARBA" id="ARBA00023027"/>
    </source>
</evidence>
<comment type="caution">
    <text evidence="7">The sequence shown here is derived from an EMBL/GenBank/DDBJ whole genome shotgun (WGS) entry which is preliminary data.</text>
</comment>